<dbReference type="InterPro" id="IPR005227">
    <property type="entry name" value="YqgF"/>
</dbReference>
<dbReference type="GO" id="GO:0005737">
    <property type="term" value="C:cytoplasm"/>
    <property type="evidence" value="ECO:0007669"/>
    <property type="project" value="UniProtKB-SubCell"/>
</dbReference>
<dbReference type="PANTHER" id="PTHR33317">
    <property type="entry name" value="POLYNUCLEOTIDYL TRANSFERASE, RIBONUCLEASE H-LIKE SUPERFAMILY PROTEIN"/>
    <property type="match status" value="1"/>
</dbReference>
<protein>
    <recommendedName>
        <fullName evidence="5">Putative pre-16S rRNA nuclease</fullName>
        <ecNumber evidence="5">3.1.-.-</ecNumber>
    </recommendedName>
</protein>
<evidence type="ECO:0000256" key="2">
    <source>
        <dbReference type="ARBA" id="ARBA00022517"/>
    </source>
</evidence>
<dbReference type="GO" id="GO:0000967">
    <property type="term" value="P:rRNA 5'-end processing"/>
    <property type="evidence" value="ECO:0007669"/>
    <property type="project" value="UniProtKB-UniRule"/>
</dbReference>
<dbReference type="InterPro" id="IPR037027">
    <property type="entry name" value="YqgF/RNaseH-like_dom_sf"/>
</dbReference>
<evidence type="ECO:0000256" key="3">
    <source>
        <dbReference type="ARBA" id="ARBA00022722"/>
    </source>
</evidence>
<dbReference type="InterPro" id="IPR012337">
    <property type="entry name" value="RNaseH-like_sf"/>
</dbReference>
<evidence type="ECO:0000256" key="1">
    <source>
        <dbReference type="ARBA" id="ARBA00022490"/>
    </source>
</evidence>
<comment type="function">
    <text evidence="5">Could be a nuclease involved in processing of the 5'-end of pre-16S rRNA.</text>
</comment>
<reference evidence="7 8" key="1">
    <citation type="journal article" date="2015" name="Nature">
        <title>rRNA introns, odd ribosomes, and small enigmatic genomes across a large radiation of phyla.</title>
        <authorList>
            <person name="Brown C.T."/>
            <person name="Hug L.A."/>
            <person name="Thomas B.C."/>
            <person name="Sharon I."/>
            <person name="Castelle C.J."/>
            <person name="Singh A."/>
            <person name="Wilkins M.J."/>
            <person name="Williams K.H."/>
            <person name="Banfield J.F."/>
        </authorList>
    </citation>
    <scope>NUCLEOTIDE SEQUENCE [LARGE SCALE GENOMIC DNA]</scope>
</reference>
<feature type="domain" description="YqgF/RNase H-like" evidence="6">
    <location>
        <begin position="1"/>
        <end position="95"/>
    </location>
</feature>
<dbReference type="EC" id="3.1.-.-" evidence="5"/>
<keyword evidence="1 5" id="KW-0963">Cytoplasm</keyword>
<dbReference type="AlphaFoldDB" id="A0A0G0JWE6"/>
<evidence type="ECO:0000313" key="7">
    <source>
        <dbReference type="EMBL" id="KKQ67455.1"/>
    </source>
</evidence>
<dbReference type="SMART" id="SM00732">
    <property type="entry name" value="YqgFc"/>
    <property type="match status" value="1"/>
</dbReference>
<evidence type="ECO:0000256" key="5">
    <source>
        <dbReference type="HAMAP-Rule" id="MF_00651"/>
    </source>
</evidence>
<keyword evidence="2 5" id="KW-0690">Ribosome biogenesis</keyword>
<name>A0A0G0JWE6_9BACT</name>
<dbReference type="CDD" id="cd16964">
    <property type="entry name" value="YqgF"/>
    <property type="match status" value="1"/>
</dbReference>
<evidence type="ECO:0000259" key="6">
    <source>
        <dbReference type="SMART" id="SM00732"/>
    </source>
</evidence>
<evidence type="ECO:0000256" key="4">
    <source>
        <dbReference type="ARBA" id="ARBA00022801"/>
    </source>
</evidence>
<dbReference type="HAMAP" id="MF_00651">
    <property type="entry name" value="Nuclease_YqgF"/>
    <property type="match status" value="1"/>
</dbReference>
<comment type="subcellular location">
    <subcellularLocation>
        <location evidence="5">Cytoplasm</location>
    </subcellularLocation>
</comment>
<dbReference type="EMBL" id="LBUP01000001">
    <property type="protein sequence ID" value="KKQ67455.1"/>
    <property type="molecule type" value="Genomic_DNA"/>
</dbReference>
<comment type="similarity">
    <text evidence="5">Belongs to the YqgF HJR family.</text>
</comment>
<gene>
    <name evidence="7" type="ORF">US86_C0001G0382</name>
</gene>
<sequence length="126" mass="14202">MRYLGIDYGKRKIGLSLSEGILASPFKVLQINSLKDALNKVQQVIKVKNIDVIVVGMPESGESKSITRNFIKQLRNLEQDKKVIEVDETLTTENASSLLKSLDISKKEEDDYSAMLILQNYLDSLK</sequence>
<comment type="caution">
    <text evidence="7">The sequence shown here is derived from an EMBL/GenBank/DDBJ whole genome shotgun (WGS) entry which is preliminary data.</text>
</comment>
<proteinExistence type="inferred from homology"/>
<dbReference type="GO" id="GO:0004518">
    <property type="term" value="F:nuclease activity"/>
    <property type="evidence" value="ECO:0007669"/>
    <property type="project" value="UniProtKB-KW"/>
</dbReference>
<organism evidence="7 8">
    <name type="scientific">Candidatus Daviesbacteria bacterium GW2011_GWA2_38_24</name>
    <dbReference type="NCBI Taxonomy" id="1618422"/>
    <lineage>
        <taxon>Bacteria</taxon>
        <taxon>Candidatus Daviesiibacteriota</taxon>
    </lineage>
</organism>
<dbReference type="NCBIfam" id="TIGR00250">
    <property type="entry name" value="RNAse_H_YqgF"/>
    <property type="match status" value="1"/>
</dbReference>
<dbReference type="PANTHER" id="PTHR33317:SF4">
    <property type="entry name" value="POLYNUCLEOTIDYL TRANSFERASE, RIBONUCLEASE H-LIKE SUPERFAMILY PROTEIN"/>
    <property type="match status" value="1"/>
</dbReference>
<dbReference type="GO" id="GO:0016788">
    <property type="term" value="F:hydrolase activity, acting on ester bonds"/>
    <property type="evidence" value="ECO:0007669"/>
    <property type="project" value="UniProtKB-UniRule"/>
</dbReference>
<accession>A0A0G0JWE6</accession>
<evidence type="ECO:0000313" key="8">
    <source>
        <dbReference type="Proteomes" id="UP000034235"/>
    </source>
</evidence>
<dbReference type="Gene3D" id="3.30.420.140">
    <property type="entry name" value="YqgF/RNase H-like domain"/>
    <property type="match status" value="1"/>
</dbReference>
<keyword evidence="4 5" id="KW-0378">Hydrolase</keyword>
<dbReference type="SUPFAM" id="SSF53098">
    <property type="entry name" value="Ribonuclease H-like"/>
    <property type="match status" value="1"/>
</dbReference>
<dbReference type="Pfam" id="PF03652">
    <property type="entry name" value="RuvX"/>
    <property type="match status" value="1"/>
</dbReference>
<dbReference type="InterPro" id="IPR006641">
    <property type="entry name" value="YqgF/RNaseH-like_dom"/>
</dbReference>
<dbReference type="Proteomes" id="UP000034235">
    <property type="component" value="Unassembled WGS sequence"/>
</dbReference>
<keyword evidence="3 5" id="KW-0540">Nuclease</keyword>